<name>A0A7R9EIC2_9NEOP</name>
<evidence type="ECO:0000256" key="1">
    <source>
        <dbReference type="ARBA" id="ARBA00011764"/>
    </source>
</evidence>
<sequence>MSVKRFVPCTSKEKAVLLDRVHRYKNIVENKKTDATSNSERKKKEAWKNIAKEYNSNYNVSKRDKTQLKRCWEKFKSQLRKQKQLERQHSMKTERGEPYKTSPADDKLAAQVLTFQPWLDEEIVTPWDSDARYLQDAALVHTINHPETHLHINHEQPSVH</sequence>
<reference evidence="8" key="1">
    <citation type="submission" date="2020-11" db="EMBL/GenBank/DDBJ databases">
        <authorList>
            <person name="Tran Van P."/>
        </authorList>
    </citation>
    <scope>NUCLEOTIDE SEQUENCE</scope>
</reference>
<evidence type="ECO:0000313" key="8">
    <source>
        <dbReference type="EMBL" id="CAD7434130.1"/>
    </source>
</evidence>
<keyword evidence="3" id="KW-0805">Transcription regulation</keyword>
<evidence type="ECO:0000256" key="2">
    <source>
        <dbReference type="ARBA" id="ARBA00016807"/>
    </source>
</evidence>
<feature type="compositionally biased region" description="Basic and acidic residues" evidence="6">
    <location>
        <begin position="83"/>
        <end position="105"/>
    </location>
</feature>
<dbReference type="InterPro" id="IPR028002">
    <property type="entry name" value="Myb_DNA-bind_5"/>
</dbReference>
<keyword evidence="4" id="KW-0804">Transcription</keyword>
<organism evidence="8">
    <name type="scientific">Timema monikensis</name>
    <dbReference type="NCBI Taxonomy" id="170555"/>
    <lineage>
        <taxon>Eukaryota</taxon>
        <taxon>Metazoa</taxon>
        <taxon>Ecdysozoa</taxon>
        <taxon>Arthropoda</taxon>
        <taxon>Hexapoda</taxon>
        <taxon>Insecta</taxon>
        <taxon>Pterygota</taxon>
        <taxon>Neoptera</taxon>
        <taxon>Polyneoptera</taxon>
        <taxon>Phasmatodea</taxon>
        <taxon>Timematodea</taxon>
        <taxon>Timematoidea</taxon>
        <taxon>Timematidae</taxon>
        <taxon>Timema</taxon>
    </lineage>
</organism>
<evidence type="ECO:0000256" key="3">
    <source>
        <dbReference type="ARBA" id="ARBA00023015"/>
    </source>
</evidence>
<evidence type="ECO:0000259" key="7">
    <source>
        <dbReference type="Pfam" id="PF13873"/>
    </source>
</evidence>
<dbReference type="AlphaFoldDB" id="A0A7R9EIC2"/>
<comment type="function">
    <text evidence="5">Involved in transvection phenomena (= synapsis-dependent gene expression), where the synaptic pairing of chromosomes carrying genes with which zeste interacts influences the expression of these genes. Zeste binds to DNA and stimulates transcription from a nearby promoter.</text>
</comment>
<dbReference type="EMBL" id="OB797148">
    <property type="protein sequence ID" value="CAD7434130.1"/>
    <property type="molecule type" value="Genomic_DNA"/>
</dbReference>
<dbReference type="Pfam" id="PF13873">
    <property type="entry name" value="Myb_DNA-bind_5"/>
    <property type="match status" value="1"/>
</dbReference>
<comment type="subunit">
    <text evidence="1">Self-associates forming complexes of several hundred monomers.</text>
</comment>
<accession>A0A7R9EIC2</accession>
<feature type="region of interest" description="Disordered" evidence="6">
    <location>
        <begin position="82"/>
        <end position="105"/>
    </location>
</feature>
<dbReference type="PANTHER" id="PTHR21411:SF0">
    <property type="entry name" value="REGULATORY PROTEIN ZESTE"/>
    <property type="match status" value="1"/>
</dbReference>
<proteinExistence type="predicted"/>
<evidence type="ECO:0000256" key="4">
    <source>
        <dbReference type="ARBA" id="ARBA00023163"/>
    </source>
</evidence>
<gene>
    <name evidence="8" type="ORF">TMSB3V08_LOCUS10787</name>
</gene>
<evidence type="ECO:0000256" key="5">
    <source>
        <dbReference type="ARBA" id="ARBA00025466"/>
    </source>
</evidence>
<dbReference type="PANTHER" id="PTHR21411">
    <property type="entry name" value="APONTIC"/>
    <property type="match status" value="1"/>
</dbReference>
<evidence type="ECO:0000256" key="6">
    <source>
        <dbReference type="SAM" id="MobiDB-lite"/>
    </source>
</evidence>
<protein>
    <recommendedName>
        <fullName evidence="2">Regulatory protein zeste</fullName>
    </recommendedName>
</protein>
<feature type="domain" description="Myb/SANT-like DNA-binding" evidence="7">
    <location>
        <begin position="10"/>
        <end position="82"/>
    </location>
</feature>